<dbReference type="Pfam" id="PF00498">
    <property type="entry name" value="FHA"/>
    <property type="match status" value="1"/>
</dbReference>
<accession>A0A198A424</accession>
<keyword evidence="2" id="KW-0812">Transmembrane</keyword>
<proteinExistence type="predicted"/>
<comment type="caution">
    <text evidence="4">The sequence shown here is derived from an EMBL/GenBank/DDBJ whole genome shotgun (WGS) entry which is preliminary data.</text>
</comment>
<evidence type="ECO:0000313" key="4">
    <source>
        <dbReference type="EMBL" id="OAS16244.1"/>
    </source>
</evidence>
<feature type="domain" description="FHA" evidence="3">
    <location>
        <begin position="424"/>
        <end position="476"/>
    </location>
</feature>
<sequence>MTQEVFGLRYEFVYRHGHLMELYKEGGLATSELSNLQVRMLEANQVPRLLPLDIHEVDSNIRLLYRLSSKRMLSHVMKVENFSIQFLAKLIYAIVCTLDESKNYMLCEMNFVLKDNFIFIGQDWSDVYLTYAPIHIEHDVDECYSALDALLHKLIVYLGEEEQDQLLKWMPIHLNRKSFQSYKEAFIKLMDESILTQVARHTVQSQPVEATLIEQTEQGLPKAHWKQDEAIPILPKSENPKLAKHDPTQLNGQENNPSSTANVSLFPFSFVPLQQRGRWMAIALLFILLAFLWQYYWEHPKASTLQIMAGLTLLLGDAGFVLLFLGRPEFINQSNQTRQKSSINPNTTNPAHEVTTDNVASAPSPQDMQHYYQKLSMQTTLLSPSLSNATVLLGKIPKQDPLGPRLESQGEGDSRTVPINSDVFTIGRGDSSSKVDYVVDDIGVSRIHAEIVQTSNGFQLRDAGSTNGTFLNDFPLVTYQGYSLKDGDIVRIIRQELIFRL</sequence>
<feature type="compositionally biased region" description="Basic and acidic residues" evidence="1">
    <location>
        <begin position="238"/>
        <end position="247"/>
    </location>
</feature>
<protein>
    <recommendedName>
        <fullName evidence="3">FHA domain-containing protein</fullName>
    </recommendedName>
</protein>
<gene>
    <name evidence="4" type="ORF">A8708_19680</name>
</gene>
<feature type="transmembrane region" description="Helical" evidence="2">
    <location>
        <begin position="303"/>
        <end position="325"/>
    </location>
</feature>
<reference evidence="4 5" key="1">
    <citation type="submission" date="2016-05" db="EMBL/GenBank/DDBJ databases">
        <title>Paenibacillus sp. 1ZS3-15 nov., isolated from the rhizosphere soil.</title>
        <authorList>
            <person name="Zhang X.X."/>
            <person name="Zhang J."/>
        </authorList>
    </citation>
    <scope>NUCLEOTIDE SEQUENCE [LARGE SCALE GENOMIC DNA]</scope>
    <source>
        <strain evidence="4 5">1ZS3-15</strain>
    </source>
</reference>
<dbReference type="CDD" id="cd00060">
    <property type="entry name" value="FHA"/>
    <property type="match status" value="1"/>
</dbReference>
<dbReference type="PANTHER" id="PTHR23308">
    <property type="entry name" value="NUCLEAR INHIBITOR OF PROTEIN PHOSPHATASE-1"/>
    <property type="match status" value="1"/>
</dbReference>
<evidence type="ECO:0000256" key="2">
    <source>
        <dbReference type="SAM" id="Phobius"/>
    </source>
</evidence>
<dbReference type="Pfam" id="PF19909">
    <property type="entry name" value="DUF6382"/>
    <property type="match status" value="1"/>
</dbReference>
<dbReference type="PROSITE" id="PS50006">
    <property type="entry name" value="FHA_DOMAIN"/>
    <property type="match status" value="1"/>
</dbReference>
<dbReference type="RefSeq" id="WP_068667113.1">
    <property type="nucleotide sequence ID" value="NZ_LYPB01000076.1"/>
</dbReference>
<dbReference type="InterPro" id="IPR050923">
    <property type="entry name" value="Cell_Proc_Reg/RNA_Proc"/>
</dbReference>
<feature type="compositionally biased region" description="Polar residues" evidence="1">
    <location>
        <begin position="248"/>
        <end position="258"/>
    </location>
</feature>
<evidence type="ECO:0000259" key="3">
    <source>
        <dbReference type="PROSITE" id="PS50006"/>
    </source>
</evidence>
<dbReference type="EMBL" id="LYPB01000076">
    <property type="protein sequence ID" value="OAS16244.1"/>
    <property type="molecule type" value="Genomic_DNA"/>
</dbReference>
<feature type="transmembrane region" description="Helical" evidence="2">
    <location>
        <begin position="279"/>
        <end position="297"/>
    </location>
</feature>
<feature type="region of interest" description="Disordered" evidence="1">
    <location>
        <begin position="236"/>
        <end position="258"/>
    </location>
</feature>
<dbReference type="InterPro" id="IPR008984">
    <property type="entry name" value="SMAD_FHA_dom_sf"/>
</dbReference>
<evidence type="ECO:0000313" key="5">
    <source>
        <dbReference type="Proteomes" id="UP000078454"/>
    </source>
</evidence>
<keyword evidence="2" id="KW-0472">Membrane</keyword>
<dbReference type="Gene3D" id="2.60.200.20">
    <property type="match status" value="1"/>
</dbReference>
<organism evidence="4 5">
    <name type="scientific">Paenibacillus oryzisoli</name>
    <dbReference type="NCBI Taxonomy" id="1850517"/>
    <lineage>
        <taxon>Bacteria</taxon>
        <taxon>Bacillati</taxon>
        <taxon>Bacillota</taxon>
        <taxon>Bacilli</taxon>
        <taxon>Bacillales</taxon>
        <taxon>Paenibacillaceae</taxon>
        <taxon>Paenibacillus</taxon>
    </lineage>
</organism>
<evidence type="ECO:0000256" key="1">
    <source>
        <dbReference type="SAM" id="MobiDB-lite"/>
    </source>
</evidence>
<dbReference type="InterPro" id="IPR000253">
    <property type="entry name" value="FHA_dom"/>
</dbReference>
<dbReference type="SUPFAM" id="SSF49879">
    <property type="entry name" value="SMAD/FHA domain"/>
    <property type="match status" value="1"/>
</dbReference>
<dbReference type="OrthoDB" id="9783862at2"/>
<feature type="region of interest" description="Disordered" evidence="1">
    <location>
        <begin position="400"/>
        <end position="421"/>
    </location>
</feature>
<dbReference type="Proteomes" id="UP000078454">
    <property type="component" value="Unassembled WGS sequence"/>
</dbReference>
<name>A0A198A424_9BACL</name>
<keyword evidence="2" id="KW-1133">Transmembrane helix</keyword>
<keyword evidence="5" id="KW-1185">Reference proteome</keyword>
<dbReference type="AlphaFoldDB" id="A0A198A424"/>
<dbReference type="STRING" id="1850517.A8708_19680"/>
<dbReference type="InterPro" id="IPR045962">
    <property type="entry name" value="DUF6382"/>
</dbReference>
<dbReference type="SMART" id="SM00240">
    <property type="entry name" value="FHA"/>
    <property type="match status" value="1"/>
</dbReference>